<keyword evidence="3" id="KW-1185">Reference proteome</keyword>
<protein>
    <submittedName>
        <fullName evidence="2">Uncharacterized protein</fullName>
    </submittedName>
</protein>
<dbReference type="Proteomes" id="UP000620124">
    <property type="component" value="Unassembled WGS sequence"/>
</dbReference>
<feature type="region of interest" description="Disordered" evidence="1">
    <location>
        <begin position="1"/>
        <end position="25"/>
    </location>
</feature>
<accession>A0A8H6XT00</accession>
<sequence>MSTSSYHAAASNPSQSAGPTLRAYRPTQSSTSDWLAPLLLNAKALAAGAEIFPFPYVKGVFGSVVLLLETVDKVKRNRDSMRELCDETMDIITILRDQIISHEDADAIKFKSHCKDLEECVTVSIS</sequence>
<proteinExistence type="predicted"/>
<comment type="caution">
    <text evidence="2">The sequence shown here is derived from an EMBL/GenBank/DDBJ whole genome shotgun (WGS) entry which is preliminary data.</text>
</comment>
<gene>
    <name evidence="2" type="ORF">MVEN_01608000</name>
</gene>
<name>A0A8H6XT00_9AGAR</name>
<dbReference type="EMBL" id="JACAZI010000013">
    <property type="protein sequence ID" value="KAF7345861.1"/>
    <property type="molecule type" value="Genomic_DNA"/>
</dbReference>
<feature type="compositionally biased region" description="Polar residues" evidence="1">
    <location>
        <begin position="1"/>
        <end position="18"/>
    </location>
</feature>
<evidence type="ECO:0000313" key="3">
    <source>
        <dbReference type="Proteomes" id="UP000620124"/>
    </source>
</evidence>
<dbReference type="OrthoDB" id="2897476at2759"/>
<evidence type="ECO:0000313" key="2">
    <source>
        <dbReference type="EMBL" id="KAF7345861.1"/>
    </source>
</evidence>
<dbReference type="AlphaFoldDB" id="A0A8H6XT00"/>
<reference evidence="2" key="1">
    <citation type="submission" date="2020-05" db="EMBL/GenBank/DDBJ databases">
        <title>Mycena genomes resolve the evolution of fungal bioluminescence.</title>
        <authorList>
            <person name="Tsai I.J."/>
        </authorList>
    </citation>
    <scope>NUCLEOTIDE SEQUENCE</scope>
    <source>
        <strain evidence="2">CCC161011</strain>
    </source>
</reference>
<organism evidence="2 3">
    <name type="scientific">Mycena venus</name>
    <dbReference type="NCBI Taxonomy" id="2733690"/>
    <lineage>
        <taxon>Eukaryota</taxon>
        <taxon>Fungi</taxon>
        <taxon>Dikarya</taxon>
        <taxon>Basidiomycota</taxon>
        <taxon>Agaricomycotina</taxon>
        <taxon>Agaricomycetes</taxon>
        <taxon>Agaricomycetidae</taxon>
        <taxon>Agaricales</taxon>
        <taxon>Marasmiineae</taxon>
        <taxon>Mycenaceae</taxon>
        <taxon>Mycena</taxon>
    </lineage>
</organism>
<evidence type="ECO:0000256" key="1">
    <source>
        <dbReference type="SAM" id="MobiDB-lite"/>
    </source>
</evidence>